<dbReference type="STRING" id="1193713.GCA_001636315_03114"/>
<dbReference type="Proteomes" id="UP000282892">
    <property type="component" value="Chromosome"/>
</dbReference>
<dbReference type="AlphaFoldDB" id="A0A3Q9QPW0"/>
<dbReference type="InterPro" id="IPR000847">
    <property type="entry name" value="LysR_HTH_N"/>
</dbReference>
<reference evidence="6 7" key="1">
    <citation type="submission" date="2017-07" db="EMBL/GenBank/DDBJ databases">
        <title>The complete genome sequence of Bacillus mesonae strain H20-5, an efficient strain improving plant abiotic stress resistance.</title>
        <authorList>
            <person name="Kim S.Y."/>
            <person name="Song H."/>
            <person name="Sang M.K."/>
            <person name="Weon H.-Y."/>
            <person name="Song J."/>
        </authorList>
    </citation>
    <scope>NUCLEOTIDE SEQUENCE [LARGE SCALE GENOMIC DNA]</scope>
    <source>
        <strain evidence="6 7">H20-5</strain>
    </source>
</reference>
<feature type="domain" description="HTH lysR-type" evidence="5">
    <location>
        <begin position="1"/>
        <end position="58"/>
    </location>
</feature>
<dbReference type="EMBL" id="CP022572">
    <property type="protein sequence ID" value="AZU60310.1"/>
    <property type="molecule type" value="Genomic_DNA"/>
</dbReference>
<proteinExistence type="inferred from homology"/>
<dbReference type="SUPFAM" id="SSF46785">
    <property type="entry name" value="Winged helix' DNA-binding domain"/>
    <property type="match status" value="1"/>
</dbReference>
<keyword evidence="4" id="KW-0804">Transcription</keyword>
<evidence type="ECO:0000259" key="5">
    <source>
        <dbReference type="PROSITE" id="PS50931"/>
    </source>
</evidence>
<dbReference type="SUPFAM" id="SSF53850">
    <property type="entry name" value="Periplasmic binding protein-like II"/>
    <property type="match status" value="1"/>
</dbReference>
<keyword evidence="7" id="KW-1185">Reference proteome</keyword>
<evidence type="ECO:0000256" key="1">
    <source>
        <dbReference type="ARBA" id="ARBA00009437"/>
    </source>
</evidence>
<dbReference type="KEGG" id="nmk:CHR53_02960"/>
<evidence type="ECO:0000313" key="6">
    <source>
        <dbReference type="EMBL" id="AZU60310.1"/>
    </source>
</evidence>
<protein>
    <submittedName>
        <fullName evidence="6">LysR family transcriptional regulator</fullName>
    </submittedName>
</protein>
<evidence type="ECO:0000256" key="2">
    <source>
        <dbReference type="ARBA" id="ARBA00023015"/>
    </source>
</evidence>
<comment type="similarity">
    <text evidence="1">Belongs to the LysR transcriptional regulatory family.</text>
</comment>
<dbReference type="GO" id="GO:0032993">
    <property type="term" value="C:protein-DNA complex"/>
    <property type="evidence" value="ECO:0007669"/>
    <property type="project" value="TreeGrafter"/>
</dbReference>
<dbReference type="PANTHER" id="PTHR30346:SF28">
    <property type="entry name" value="HTH-TYPE TRANSCRIPTIONAL REGULATOR CYNR"/>
    <property type="match status" value="1"/>
</dbReference>
<dbReference type="Pfam" id="PF00126">
    <property type="entry name" value="HTH_1"/>
    <property type="match status" value="1"/>
</dbReference>
<dbReference type="InterPro" id="IPR036388">
    <property type="entry name" value="WH-like_DNA-bd_sf"/>
</dbReference>
<dbReference type="Pfam" id="PF03466">
    <property type="entry name" value="LysR_substrate"/>
    <property type="match status" value="1"/>
</dbReference>
<organism evidence="6 7">
    <name type="scientific">Neobacillus mesonae</name>
    <dbReference type="NCBI Taxonomy" id="1193713"/>
    <lineage>
        <taxon>Bacteria</taxon>
        <taxon>Bacillati</taxon>
        <taxon>Bacillota</taxon>
        <taxon>Bacilli</taxon>
        <taxon>Bacillales</taxon>
        <taxon>Bacillaceae</taxon>
        <taxon>Neobacillus</taxon>
    </lineage>
</organism>
<dbReference type="PROSITE" id="PS50931">
    <property type="entry name" value="HTH_LYSR"/>
    <property type="match status" value="1"/>
</dbReference>
<dbReference type="OrthoDB" id="9803735at2"/>
<dbReference type="GO" id="GO:0003700">
    <property type="term" value="F:DNA-binding transcription factor activity"/>
    <property type="evidence" value="ECO:0007669"/>
    <property type="project" value="InterPro"/>
</dbReference>
<dbReference type="InterPro" id="IPR036390">
    <property type="entry name" value="WH_DNA-bd_sf"/>
</dbReference>
<dbReference type="PANTHER" id="PTHR30346">
    <property type="entry name" value="TRANSCRIPTIONAL DUAL REGULATOR HCAR-RELATED"/>
    <property type="match status" value="1"/>
</dbReference>
<dbReference type="PRINTS" id="PR00039">
    <property type="entry name" value="HTHLYSR"/>
</dbReference>
<dbReference type="GO" id="GO:0003677">
    <property type="term" value="F:DNA binding"/>
    <property type="evidence" value="ECO:0007669"/>
    <property type="project" value="UniProtKB-KW"/>
</dbReference>
<gene>
    <name evidence="6" type="ORF">CHR53_02960</name>
</gene>
<evidence type="ECO:0000256" key="4">
    <source>
        <dbReference type="ARBA" id="ARBA00023163"/>
    </source>
</evidence>
<sequence>MEWDQINYFQTVAKVQHFTQAAKQLSISQPALSRSIAKLEDELGIQLFDRKGRNIYLNRYGKMFLDRVEQSIKQIEIGKQEIWDEIHPDHGTISLSFLPSLGISVVPEILSAYHKKHANVKFQLHQASNRVIVDQLKSRKIDLALIMLHDEEKEIKWLPFLTEELFVIVSIDHPLAGFDEIDLNMIKNEPFISFKDVNELQTIIKDLCHKAGFSPNVVFEGEDIGTVSGLVGAKLGVSLVPDIQFLDKRKVKLIRVKNPISKRQIGVAWLTDSYVSPAVERFIQFIHQLFQLK</sequence>
<dbReference type="CDD" id="cd08434">
    <property type="entry name" value="PBP2_GltC_like"/>
    <property type="match status" value="1"/>
</dbReference>
<keyword evidence="2" id="KW-0805">Transcription regulation</keyword>
<dbReference type="FunFam" id="1.10.10.10:FF:000001">
    <property type="entry name" value="LysR family transcriptional regulator"/>
    <property type="match status" value="1"/>
</dbReference>
<keyword evidence="3" id="KW-0238">DNA-binding</keyword>
<dbReference type="Gene3D" id="3.40.190.290">
    <property type="match status" value="1"/>
</dbReference>
<name>A0A3Q9QPW0_9BACI</name>
<evidence type="ECO:0000313" key="7">
    <source>
        <dbReference type="Proteomes" id="UP000282892"/>
    </source>
</evidence>
<dbReference type="RefSeq" id="WP_127484898.1">
    <property type="nucleotide sequence ID" value="NZ_CP022572.1"/>
</dbReference>
<accession>A0A3Q9QPW0</accession>
<dbReference type="InterPro" id="IPR005119">
    <property type="entry name" value="LysR_subst-bd"/>
</dbReference>
<evidence type="ECO:0000256" key="3">
    <source>
        <dbReference type="ARBA" id="ARBA00023125"/>
    </source>
</evidence>
<dbReference type="Gene3D" id="1.10.10.10">
    <property type="entry name" value="Winged helix-like DNA-binding domain superfamily/Winged helix DNA-binding domain"/>
    <property type="match status" value="1"/>
</dbReference>